<dbReference type="GO" id="GO:0008168">
    <property type="term" value="F:methyltransferase activity"/>
    <property type="evidence" value="ECO:0007669"/>
    <property type="project" value="UniProtKB-KW"/>
</dbReference>
<reference evidence="1" key="1">
    <citation type="submission" date="2021-03" db="EMBL/GenBank/DDBJ databases">
        <title>Streptomyces poriferae sp. nov., a novel marine sponge-derived Actinobacteria species with anti-MRSA activity.</title>
        <authorList>
            <person name="Sandoval-Powers M."/>
            <person name="Kralova S."/>
            <person name="Nguyen G.-S."/>
            <person name="Fawwal D."/>
            <person name="Degnes K."/>
            <person name="Klinkenberg G."/>
            <person name="Sletta H."/>
            <person name="Wentzel A."/>
            <person name="Liles M.R."/>
        </authorList>
    </citation>
    <scope>NUCLEOTIDE SEQUENCE</scope>
    <source>
        <strain evidence="1">DSM 41794</strain>
    </source>
</reference>
<comment type="caution">
    <text evidence="1">The sequence shown here is derived from an EMBL/GenBank/DDBJ whole genome shotgun (WGS) entry which is preliminary data.</text>
</comment>
<dbReference type="GO" id="GO:0032259">
    <property type="term" value="P:methylation"/>
    <property type="evidence" value="ECO:0007669"/>
    <property type="project" value="UniProtKB-KW"/>
</dbReference>
<dbReference type="RefSeq" id="WP_206966362.1">
    <property type="nucleotide sequence ID" value="NZ_BAAAJJ010000001.1"/>
</dbReference>
<dbReference type="AlphaFoldDB" id="A0A939FC50"/>
<keyword evidence="1" id="KW-0808">Transferase</keyword>
<name>A0A939FC50_9ACTN</name>
<protein>
    <submittedName>
        <fullName evidence="1">Class I SAM-dependent methyltransferase</fullName>
    </submittedName>
</protein>
<keyword evidence="1" id="KW-0489">Methyltransferase</keyword>
<evidence type="ECO:0000313" key="1">
    <source>
        <dbReference type="EMBL" id="MBO0515501.1"/>
    </source>
</evidence>
<dbReference type="InterPro" id="IPR029063">
    <property type="entry name" value="SAM-dependent_MTases_sf"/>
</dbReference>
<gene>
    <name evidence="1" type="ORF">J0695_27450</name>
</gene>
<organism evidence="1 2">
    <name type="scientific">Streptomyces beijiangensis</name>
    <dbReference type="NCBI Taxonomy" id="163361"/>
    <lineage>
        <taxon>Bacteria</taxon>
        <taxon>Bacillati</taxon>
        <taxon>Actinomycetota</taxon>
        <taxon>Actinomycetes</taxon>
        <taxon>Kitasatosporales</taxon>
        <taxon>Streptomycetaceae</taxon>
        <taxon>Streptomyces</taxon>
    </lineage>
</organism>
<dbReference type="Proteomes" id="UP000664167">
    <property type="component" value="Unassembled WGS sequence"/>
</dbReference>
<dbReference type="EMBL" id="JAFLRJ010000292">
    <property type="protein sequence ID" value="MBO0515501.1"/>
    <property type="molecule type" value="Genomic_DNA"/>
</dbReference>
<accession>A0A939FC50</accession>
<proteinExistence type="predicted"/>
<evidence type="ECO:0000313" key="2">
    <source>
        <dbReference type="Proteomes" id="UP000664167"/>
    </source>
</evidence>
<sequence>MHRHEFLQGLHSVLKPHTYLEIGINDGRSLALSRAASVGVDPAPKIRVPLHCDLQLVTRTSDDFFAQKQPLGHLMSGRNPLRNARRGRPLFGAYTGANQVDLAFIDGMHIFEYALRDFINAERHSGWSSVLVFDDMLPRNNAEAVRDRVDQRGPWTGDVYKVIPVLAQHRPDLIAVQIDTQPTGLLMVIGADPASTVLKDRYDAIMEEWITPDPQKVPEALLERIQAVDPSSLLGAGFWSALSRRRGRRSTLNAVRRELTSLRGF</sequence>
<dbReference type="Gene3D" id="3.40.50.150">
    <property type="entry name" value="Vaccinia Virus protein VP39"/>
    <property type="match status" value="1"/>
</dbReference>
<dbReference type="SUPFAM" id="SSF53335">
    <property type="entry name" value="S-adenosyl-L-methionine-dependent methyltransferases"/>
    <property type="match status" value="1"/>
</dbReference>
<keyword evidence="2" id="KW-1185">Reference proteome</keyword>